<feature type="domain" description="LNR" evidence="6">
    <location>
        <begin position="58"/>
        <end position="102"/>
    </location>
</feature>
<feature type="domain" description="LNR" evidence="6">
    <location>
        <begin position="129"/>
        <end position="167"/>
    </location>
</feature>
<dbReference type="EMBL" id="CAJZBQ010000027">
    <property type="protein sequence ID" value="CAG9321206.1"/>
    <property type="molecule type" value="Genomic_DNA"/>
</dbReference>
<protein>
    <recommendedName>
        <fullName evidence="6">LNR domain-containing protein</fullName>
    </recommendedName>
</protein>
<keyword evidence="2" id="KW-1015">Disulfide bond</keyword>
<feature type="signal peptide" evidence="5">
    <location>
        <begin position="1"/>
        <end position="17"/>
    </location>
</feature>
<keyword evidence="4" id="KW-0472">Membrane</keyword>
<dbReference type="PANTHER" id="PTHR11319:SF35">
    <property type="entry name" value="OUTER MEMBRANE PROTEIN PMPC-RELATED"/>
    <property type="match status" value="1"/>
</dbReference>
<dbReference type="InterPro" id="IPR006626">
    <property type="entry name" value="PbH1"/>
</dbReference>
<comment type="caution">
    <text evidence="7">The sequence shown here is derived from an EMBL/GenBank/DDBJ whole genome shotgun (WGS) entry which is preliminary data.</text>
</comment>
<feature type="transmembrane region" description="Helical" evidence="4">
    <location>
        <begin position="2302"/>
        <end position="2324"/>
    </location>
</feature>
<feature type="domain" description="LNR" evidence="6">
    <location>
        <begin position="169"/>
        <end position="203"/>
    </location>
</feature>
<feature type="transmembrane region" description="Helical" evidence="4">
    <location>
        <begin position="2219"/>
        <end position="2239"/>
    </location>
</feature>
<dbReference type="InterPro" id="IPR006212">
    <property type="entry name" value="Furin_repeat"/>
</dbReference>
<feature type="transmembrane region" description="Helical" evidence="4">
    <location>
        <begin position="2112"/>
        <end position="2132"/>
    </location>
</feature>
<feature type="chain" id="PRO_5043459889" description="LNR domain-containing protein" evidence="5">
    <location>
        <begin position="18"/>
        <end position="2453"/>
    </location>
</feature>
<dbReference type="PANTHER" id="PTHR11319">
    <property type="entry name" value="G PROTEIN-COUPLED RECEPTOR-RELATED"/>
    <property type="match status" value="1"/>
</dbReference>
<dbReference type="SUPFAM" id="SSF57184">
    <property type="entry name" value="Growth factor receptor domain"/>
    <property type="match status" value="1"/>
</dbReference>
<dbReference type="InterPro" id="IPR000800">
    <property type="entry name" value="Notch_dom"/>
</dbReference>
<sequence length="2453" mass="271083">MKLKLYLIFLSPLLLKAINFLCNPSQCPPSKRGDGICDPDCMHPYCSFDSSSAEHQKWDPAQSDCYETCITHYGCPSSSLGNGICDPNCNFLECGYDAGDCGYCAPSCFQKDLGTDCTQACNVKDCYNDYGACSDCAPGCLSSMLGDTVCDPACNATSCNFDFGDCKSSTWCAPMCELWMIGDGNCQEQCNNLACGWDNSDCDCAFGCHSYMRSNGVCDSACNEVNCNYDFGECGDCASGCWNEMINNKVCDKECNISDCNYDGSDCSCFHTCSTDGYGLCNPGCMKSDCLYDTVSPSQQCNDNDLILFSLHYGLIIKDLNADISLLNCTDSSNCLAEEALDKDACHTNCNNQNCIYSWSKCSQVSCYDSNCLSCFSSDAGSCFQCNSTKLQFYGYCLDACPAGYYSIDLLDNYPVCLIEKDSSNFYNQTAYYVTSQGNSDTNGGKGTLESPFSSLSIALATINTKYSIIYLLNGGVHWLACVDPSYPISTLLSDLCNPLLRNFQLKSLSIKSYNGSPVFLQTKPDYSILMFTLTNDAVFSIENVVLSGKTLLSSCTDDVYCSYCPNITQSSDGNFYTDQGALATSYLPKSFCGSFHSKNLFYLNQGSTLNLKFVNFTDWRMEFNSLITSNGGDINFLSVNFDNINVAPSFQWSQVNASVVYFLDCGDSYYNCGSFTWKNGSVVRLNNGFEFSSSAQFSGFLSADKIKTASLTRVNFKNNIVLSWGYNWQISGSLIKLSAYRYFEAISCSFIQNSAANALITLQPTKLTFRPDINDQNELIDLLFYHIWIYDTVFISNCGVNAGILNIAFESQLQRILLENIVATTNGIQNGPLIYINNSIFNYLYVNNTVENIALADGSIIQAKMKKRDFIFRNSIINSTFSGTTGIYSINKLANVYFYNITANCNGRSSTPQDVNTIFWNNYAADPTIYSKSPIWGLPILNCNSLSSASSCYNYRISGSRFKSNSCLYSSPSMIYINTQNVNITECIFERNSGNSSLGICIEFTGTNKMRVSNSEFYYNINLNSQGYGVISATGSAQNLTITDTVIARNSANYGSAIYFEGWTLSISNVSFQSNTAYSGLGTVHYAAYSGVNSSMIRIKNSKFEKNKSLTLKGGAVYISSQSQKQSTTGLSILNTLFNNNSAPIGSAVYIENNVALTYISTIQFSNFTNNAASVKGTIAIYFQFGVLNISDCLFASNFAKMGSAVYSVHGSETNALLSRVILFASYFENNQGLGVIVGDDITIFSYFETASCILTQNSGPAVYMLFEYWKDYNSTIRDSYLYPGGAAYINTNSTAECSMTKFYNNTSINGGVLKAEGESFFICDNCIFDGNTAQNSGGVLFMDQSAEFSISNSIFSNNACGDKGSSIYEIGATERASKITNSVFYNNYAGDESLISLLESTIEIINCDFYSNLAGQTTPGLYFALSQGYISNSKFHDHKSLSGSFIYVTAESNLTVENSSFEDSQSTISGGAIFCIASSLYIKNCTFTNLTSSAGNAIMASSSTKLYISKSKFWDVHSYFSGAAIDALGCEIYIDHSAFDNCSYTAILGDNMDALVVTETSFTNGMGIFGGAIGYTRSRYLLISSCTFDNNFSMGGGGALFLLLADYATNIITNSKFINNLANNGGAILMNSLNADITDSLFIGNYAATSSEYPISTPTTGLGGALYFECPSIPLCNCSVSSSNFTQNIATYGGGAISWSDEMPRFSNNSFSGNQAFYADNIGSYAVKLVALNSDLSVQESIKYENFTIITSLEGIAPGQAIEKPLIMALIDHSGEFVALDNFSQAELVADDLESVTISGDTKNTAKEGIYNFTLFIISGVPGSNFLIQVHTTGIDTTRELWANDGLTYETVQHINVTLRQCIIGEATVGNTCFSCPKGYYSLSPDNKECLLCPDQAICYGNYTMIPKPGYWRSSMFSDNFWSCPNPDACIGSDPYNISYTGNCLEGYKGNLCQSCDRGYSRQSKNECIKCPPLGANVGITIALMFSFLLLCLFIIKVSRRSVYKPGSLLSVYIKIFVNYIQLIIMTTTFNFAWPDYVKRLFSVQNNATFVSDQIFSFDCFLSNGKDLLGGTDIYYQKLLILAILPICIPICALVLWLIICWIKKDFRYFFSNAISTTIIILFLVHPPLIRFYFSSYECNEINAGEFWLADDMEIRCWDKKHVFHITFVSLPSILLWGIGIPTFCLIKIWKNRQRLQSLEVKLVYGFLLNGYKTRSYYWEFVIIYRKIIIICCSVFLSTISVHIQALTTIFFLLFCLYLQFVIKPYNGESLNRLEMTSIAVSALTMYCGMYYLTGSLDSSTQFLFFIIIVAANSYFIIFWCIKAGDVWLRCIFEKIKEIRRRLANRVGINFDESKLRSPMGNETGLPQYSIVSNSMLKPYLNPQNFDFSKLNMTNLFVASLKERVQFSPLEDETPRNSNQKYNSEPVMPRISLSDCEITFEKTEENGIESL</sequence>
<feature type="transmembrane region" description="Helical" evidence="4">
    <location>
        <begin position="1976"/>
        <end position="1998"/>
    </location>
</feature>
<dbReference type="Gene3D" id="3.30.300.320">
    <property type="match status" value="2"/>
</dbReference>
<feature type="transmembrane region" description="Helical" evidence="4">
    <location>
        <begin position="2081"/>
        <end position="2105"/>
    </location>
</feature>
<dbReference type="CDD" id="cd00064">
    <property type="entry name" value="FU"/>
    <property type="match status" value="1"/>
</dbReference>
<keyword evidence="4" id="KW-0812">Transmembrane</keyword>
<dbReference type="InterPro" id="IPR011050">
    <property type="entry name" value="Pectin_lyase_fold/virulence"/>
</dbReference>
<dbReference type="InterPro" id="IPR009030">
    <property type="entry name" value="Growth_fac_rcpt_cys_sf"/>
</dbReference>
<dbReference type="Proteomes" id="UP001162131">
    <property type="component" value="Unassembled WGS sequence"/>
</dbReference>
<name>A0AAU9J7A2_9CILI</name>
<feature type="transmembrane region" description="Helical" evidence="4">
    <location>
        <begin position="2019"/>
        <end position="2036"/>
    </location>
</feature>
<keyword evidence="4" id="KW-1133">Transmembrane helix</keyword>
<feature type="domain" description="LNR" evidence="6">
    <location>
        <begin position="15"/>
        <end position="50"/>
    </location>
</feature>
<feature type="transmembrane region" description="Helical" evidence="4">
    <location>
        <begin position="2276"/>
        <end position="2296"/>
    </location>
</feature>
<evidence type="ECO:0000256" key="1">
    <source>
        <dbReference type="ARBA" id="ARBA00022737"/>
    </source>
</evidence>
<proteinExistence type="predicted"/>
<gene>
    <name evidence="7" type="ORF">BSTOLATCC_MIC27774</name>
</gene>
<evidence type="ECO:0000313" key="7">
    <source>
        <dbReference type="EMBL" id="CAG9321206.1"/>
    </source>
</evidence>
<dbReference type="SMART" id="SM00004">
    <property type="entry name" value="NL"/>
    <property type="match status" value="5"/>
</dbReference>
<keyword evidence="8" id="KW-1185">Reference proteome</keyword>
<evidence type="ECO:0000259" key="6">
    <source>
        <dbReference type="SMART" id="SM00004"/>
    </source>
</evidence>
<evidence type="ECO:0000256" key="2">
    <source>
        <dbReference type="ARBA" id="ARBA00023157"/>
    </source>
</evidence>
<feature type="transmembrane region" description="Helical" evidence="4">
    <location>
        <begin position="2165"/>
        <end position="2189"/>
    </location>
</feature>
<dbReference type="SMART" id="SM00710">
    <property type="entry name" value="PbH1"/>
    <property type="match status" value="12"/>
</dbReference>
<organism evidence="7 8">
    <name type="scientific">Blepharisma stoltei</name>
    <dbReference type="NCBI Taxonomy" id="1481888"/>
    <lineage>
        <taxon>Eukaryota</taxon>
        <taxon>Sar</taxon>
        <taxon>Alveolata</taxon>
        <taxon>Ciliophora</taxon>
        <taxon>Postciliodesmatophora</taxon>
        <taxon>Heterotrichea</taxon>
        <taxon>Heterotrichida</taxon>
        <taxon>Blepharismidae</taxon>
        <taxon>Blepharisma</taxon>
    </lineage>
</organism>
<dbReference type="Gene3D" id="4.10.470.20">
    <property type="match status" value="1"/>
</dbReference>
<keyword evidence="1" id="KW-0677">Repeat</keyword>
<dbReference type="SUPFAM" id="SSF51126">
    <property type="entry name" value="Pectin lyase-like"/>
    <property type="match status" value="4"/>
</dbReference>
<dbReference type="Pfam" id="PF00066">
    <property type="entry name" value="Notch"/>
    <property type="match status" value="4"/>
</dbReference>
<evidence type="ECO:0000256" key="5">
    <source>
        <dbReference type="SAM" id="SignalP"/>
    </source>
</evidence>
<feature type="domain" description="LNR" evidence="6">
    <location>
        <begin position="237"/>
        <end position="268"/>
    </location>
</feature>
<accession>A0AAU9J7A2</accession>
<reference evidence="7" key="1">
    <citation type="submission" date="2021-09" db="EMBL/GenBank/DDBJ databases">
        <authorList>
            <consortium name="AG Swart"/>
            <person name="Singh M."/>
            <person name="Singh A."/>
            <person name="Seah K."/>
            <person name="Emmerich C."/>
        </authorList>
    </citation>
    <scope>NUCLEOTIDE SEQUENCE</scope>
    <source>
        <strain evidence="7">ATCC30299</strain>
    </source>
</reference>
<evidence type="ECO:0000313" key="8">
    <source>
        <dbReference type="Proteomes" id="UP001162131"/>
    </source>
</evidence>
<evidence type="ECO:0000256" key="4">
    <source>
        <dbReference type="SAM" id="Phobius"/>
    </source>
</evidence>
<keyword evidence="5" id="KW-0732">Signal</keyword>
<keyword evidence="3" id="KW-0325">Glycoprotein</keyword>
<feature type="transmembrane region" description="Helical" evidence="4">
    <location>
        <begin position="2245"/>
        <end position="2264"/>
    </location>
</feature>
<evidence type="ECO:0000256" key="3">
    <source>
        <dbReference type="ARBA" id="ARBA00023180"/>
    </source>
</evidence>